<dbReference type="Proteomes" id="UP001497680">
    <property type="component" value="Unassembled WGS sequence"/>
</dbReference>
<evidence type="ECO:0000313" key="2">
    <source>
        <dbReference type="Proteomes" id="UP001497680"/>
    </source>
</evidence>
<reference evidence="1 2" key="1">
    <citation type="journal article" date="2022" name="New Phytol.">
        <title>Ecological generalism drives hyperdiversity of secondary metabolite gene clusters in xylarialean endophytes.</title>
        <authorList>
            <person name="Franco M.E.E."/>
            <person name="Wisecaver J.H."/>
            <person name="Arnold A.E."/>
            <person name="Ju Y.M."/>
            <person name="Slot J.C."/>
            <person name="Ahrendt S."/>
            <person name="Moore L.P."/>
            <person name="Eastman K.E."/>
            <person name="Scott K."/>
            <person name="Konkel Z."/>
            <person name="Mondo S.J."/>
            <person name="Kuo A."/>
            <person name="Hayes R.D."/>
            <person name="Haridas S."/>
            <person name="Andreopoulos B."/>
            <person name="Riley R."/>
            <person name="LaButti K."/>
            <person name="Pangilinan J."/>
            <person name="Lipzen A."/>
            <person name="Amirebrahimi M."/>
            <person name="Yan J."/>
            <person name="Adam C."/>
            <person name="Keymanesh K."/>
            <person name="Ng V."/>
            <person name="Louie K."/>
            <person name="Northen T."/>
            <person name="Drula E."/>
            <person name="Henrissat B."/>
            <person name="Hsieh H.M."/>
            <person name="Youens-Clark K."/>
            <person name="Lutzoni F."/>
            <person name="Miadlikowska J."/>
            <person name="Eastwood D.C."/>
            <person name="Hamelin R.C."/>
            <person name="Grigoriev I.V."/>
            <person name="U'Ren J.M."/>
        </authorList>
    </citation>
    <scope>NUCLEOTIDE SEQUENCE [LARGE SCALE GENOMIC DNA]</scope>
    <source>
        <strain evidence="1 2">ER1909</strain>
    </source>
</reference>
<accession>A0ACC0D5K9</accession>
<sequence>MPDSLCEQCSKIPFRPFFQGTGYRHYYSDNEIALGTLERIWAECFCHFCGLIKHTLGIHYGKNSVEKLLRSNVTPTVFMYCVPLDQAYDGFQRPIQDISHYVDFGLYGISKDASAAFYAEGLARIGFAVRSNPQVIALRDIDATESSQPMHFGRTVDPSEIEWSMIKDWIASCLSKHHNTKLTSAGYDSQQPHQLELRVIDVSQSCIVTIPPRTQYVALSYVWGRDQALKLKRNNLTLLSAEGCFDSEGLRPSRTIMDGMRVVQQLGYRYLWVDALCIIQDDAENIQANITRMGQIYSEAFFTIAAAAGTDADFGLPGVSPECPRSLKQKSVTVQGLTIANRLHPNVDYTYWNKRGWTYQERMLSPRLLTFTPSHITYRCDMGCNQDEQFYTHDGAHFTAIDMTFKLQFEAHNIFEVYAIAVTQYTKRVITNPMDKIKAFEGVLDLLRHPFESPFFFGLPVSMFHMGLLWMPLGRCRRGDKRFPSWSWAGWEGAVAYDYHETDSNPNLCERTISQCTIRIDKTNIDLSYSSEPRTGNASCTENEDRWTRHFDEETCEVYYKDSKRESQLYRYPRPLSIVGQETWRLLAKGVTPILRIQGRVAKFRLTGQHSEVVDISDAAKSCKKGQHKQCNLAILDSKGRAAGRVRVDAYTLPKLQNQEHKFLALSRSTLYFHDDVSWDEESKAFRSWVDAPAGGEVRRQEEEYEEYHKPFAEWTAEAPSELDDGHPLLSELLPEIDRSGVYKDDYDGLQENSCSFDAKHYSDKVFWPILNVLLLFEKRGGIVERCGIGQIHVDAFYAIDNEEPILLG</sequence>
<keyword evidence="2" id="KW-1185">Reference proteome</keyword>
<protein>
    <submittedName>
        <fullName evidence="1">Heterokaryon incompatibility protein-domain-containing protein</fullName>
    </submittedName>
</protein>
<name>A0ACC0D5K9_9PEZI</name>
<comment type="caution">
    <text evidence="1">The sequence shown here is derived from an EMBL/GenBank/DDBJ whole genome shotgun (WGS) entry which is preliminary data.</text>
</comment>
<proteinExistence type="predicted"/>
<organism evidence="1 2">
    <name type="scientific">Hypoxylon rubiginosum</name>
    <dbReference type="NCBI Taxonomy" id="110542"/>
    <lineage>
        <taxon>Eukaryota</taxon>
        <taxon>Fungi</taxon>
        <taxon>Dikarya</taxon>
        <taxon>Ascomycota</taxon>
        <taxon>Pezizomycotina</taxon>
        <taxon>Sordariomycetes</taxon>
        <taxon>Xylariomycetidae</taxon>
        <taxon>Xylariales</taxon>
        <taxon>Hypoxylaceae</taxon>
        <taxon>Hypoxylon</taxon>
    </lineage>
</organism>
<gene>
    <name evidence="1" type="ORF">F4821DRAFT_235142</name>
</gene>
<evidence type="ECO:0000313" key="1">
    <source>
        <dbReference type="EMBL" id="KAI6088037.1"/>
    </source>
</evidence>
<dbReference type="EMBL" id="MU394304">
    <property type="protein sequence ID" value="KAI6088037.1"/>
    <property type="molecule type" value="Genomic_DNA"/>
</dbReference>